<gene>
    <name evidence="3" type="ORF">J2S11_002953</name>
</gene>
<dbReference type="PROSITE" id="PS51257">
    <property type="entry name" value="PROKAR_LIPOPROTEIN"/>
    <property type="match status" value="1"/>
</dbReference>
<dbReference type="Gene3D" id="3.40.190.10">
    <property type="entry name" value="Periplasmic binding protein-like II"/>
    <property type="match status" value="2"/>
</dbReference>
<evidence type="ECO:0000313" key="3">
    <source>
        <dbReference type="EMBL" id="MDQ0167036.1"/>
    </source>
</evidence>
<dbReference type="RefSeq" id="WP_307395723.1">
    <property type="nucleotide sequence ID" value="NZ_BAAADK010000030.1"/>
</dbReference>
<organism evidence="3 4">
    <name type="scientific">Caldalkalibacillus horti</name>
    <dbReference type="NCBI Taxonomy" id="77523"/>
    <lineage>
        <taxon>Bacteria</taxon>
        <taxon>Bacillati</taxon>
        <taxon>Bacillota</taxon>
        <taxon>Bacilli</taxon>
        <taxon>Bacillales</taxon>
        <taxon>Bacillaceae</taxon>
        <taxon>Caldalkalibacillus</taxon>
    </lineage>
</organism>
<feature type="region of interest" description="Disordered" evidence="1">
    <location>
        <begin position="27"/>
        <end position="53"/>
    </location>
</feature>
<name>A0ABT9W1E8_9BACI</name>
<proteinExistence type="predicted"/>
<evidence type="ECO:0000256" key="2">
    <source>
        <dbReference type="SAM" id="SignalP"/>
    </source>
</evidence>
<evidence type="ECO:0000313" key="4">
    <source>
        <dbReference type="Proteomes" id="UP001235840"/>
    </source>
</evidence>
<accession>A0ABT9W1E8</accession>
<comment type="caution">
    <text evidence="3">The sequence shown here is derived from an EMBL/GenBank/DDBJ whole genome shotgun (WGS) entry which is preliminary data.</text>
</comment>
<dbReference type="PANTHER" id="PTHR35841">
    <property type="entry name" value="PHOSPHONATES-BINDING PERIPLASMIC PROTEIN"/>
    <property type="match status" value="1"/>
</dbReference>
<keyword evidence="2" id="KW-0732">Signal</keyword>
<dbReference type="Pfam" id="PF12974">
    <property type="entry name" value="Phosphonate-bd"/>
    <property type="match status" value="1"/>
</dbReference>
<evidence type="ECO:0000256" key="1">
    <source>
        <dbReference type="SAM" id="MobiDB-lite"/>
    </source>
</evidence>
<reference evidence="3 4" key="1">
    <citation type="submission" date="2023-07" db="EMBL/GenBank/DDBJ databases">
        <title>Genomic Encyclopedia of Type Strains, Phase IV (KMG-IV): sequencing the most valuable type-strain genomes for metagenomic binning, comparative biology and taxonomic classification.</title>
        <authorList>
            <person name="Goeker M."/>
        </authorList>
    </citation>
    <scope>NUCLEOTIDE SEQUENCE [LARGE SCALE GENOMIC DNA]</scope>
    <source>
        <strain evidence="3 4">DSM 12751</strain>
    </source>
</reference>
<feature type="compositionally biased region" description="Polar residues" evidence="1">
    <location>
        <begin position="27"/>
        <end position="47"/>
    </location>
</feature>
<keyword evidence="4" id="KW-1185">Reference proteome</keyword>
<protein>
    <submittedName>
        <fullName evidence="3">Phosphonate transport system substrate-binding protein</fullName>
    </submittedName>
</protein>
<sequence length="367" mass="39350">MKRSYLFFVFAVLASFALLAGCSSSSDTGANEPSGNNSQQENPSTGAETPAAEEGGTITIVWYPNESGADLKDARDAIAELVEDATGKTVEHRTTTDYIIAIETIANGNADLAFMGAVGYIEANNRNSNVLPIAVPSGSSGTLDDAVYYSWLAVKKGNEDQYKDGDQFSIENIVDKRFSFVSNSSTSGFVVPSTGIVDYFSNTDEFKDLTSDDLLEGGDFFSEVSYGGSHQGSAVNLLTDRVDIAAFCDTCVNNYVELLEGEENRPGSVYGVRADAAEPFNTIPGEEFVLISVTPVLNAPFVANRDNVSDADFAAIVAAFTSDEAANNEQIFVPRDTGATGLFSKSADERFIQVEDAWFNPIRELSN</sequence>
<feature type="chain" id="PRO_5045173606" evidence="2">
    <location>
        <begin position="21"/>
        <end position="367"/>
    </location>
</feature>
<feature type="signal peptide" evidence="2">
    <location>
        <begin position="1"/>
        <end position="20"/>
    </location>
</feature>
<dbReference type="PANTHER" id="PTHR35841:SF1">
    <property type="entry name" value="PHOSPHONATES-BINDING PERIPLASMIC PROTEIN"/>
    <property type="match status" value="1"/>
</dbReference>
<dbReference type="EMBL" id="JAUSTY010000012">
    <property type="protein sequence ID" value="MDQ0167036.1"/>
    <property type="molecule type" value="Genomic_DNA"/>
</dbReference>
<dbReference type="Proteomes" id="UP001235840">
    <property type="component" value="Unassembled WGS sequence"/>
</dbReference>
<dbReference type="SUPFAM" id="SSF53850">
    <property type="entry name" value="Periplasmic binding protein-like II"/>
    <property type="match status" value="1"/>
</dbReference>